<evidence type="ECO:0000256" key="1">
    <source>
        <dbReference type="SAM" id="SignalP"/>
    </source>
</evidence>
<dbReference type="AlphaFoldDB" id="L7IYN7"/>
<sequence>MKPSQTCLVLLGTLASFATSLLVAPNSPCSKHCGNVLSATTADDMECFDNPSDYPTTAAGNVLQNCLTCQASSPFTSAGQSDLEWLIYNLRYTLSFCLFGFPDSDKKLGSTPCTTR</sequence>
<feature type="chain" id="PRO_5003977446" evidence="1">
    <location>
        <begin position="21"/>
        <end position="116"/>
    </location>
</feature>
<gene>
    <name evidence="2" type="ORF">OOW_P131scaffold01261g1</name>
</gene>
<proteinExistence type="predicted"/>
<accession>L7IYN7</accession>
<reference evidence="2" key="1">
    <citation type="journal article" date="2012" name="PLoS Genet.">
        <title>Comparative analysis of the genomes of two field isolates of the rice blast fungus Magnaporthe oryzae.</title>
        <authorList>
            <person name="Xue M."/>
            <person name="Yang J."/>
            <person name="Li Z."/>
            <person name="Hu S."/>
            <person name="Yao N."/>
            <person name="Dean R.A."/>
            <person name="Zhao W."/>
            <person name="Shen M."/>
            <person name="Zhang H."/>
            <person name="Li C."/>
            <person name="Liu L."/>
            <person name="Cao L."/>
            <person name="Xu X."/>
            <person name="Xing Y."/>
            <person name="Hsiang T."/>
            <person name="Zhang Z."/>
            <person name="Xu J.R."/>
            <person name="Peng Y.L."/>
        </authorList>
    </citation>
    <scope>NUCLEOTIDE SEQUENCE [LARGE SCALE GENOMIC DNA]</scope>
    <source>
        <strain evidence="2">P131</strain>
    </source>
</reference>
<feature type="signal peptide" evidence="1">
    <location>
        <begin position="1"/>
        <end position="20"/>
    </location>
</feature>
<organism>
    <name type="scientific">Pyricularia oryzae (strain P131)</name>
    <name type="common">Rice blast fungus</name>
    <name type="synonym">Magnaporthe oryzae</name>
    <dbReference type="NCBI Taxonomy" id="1143193"/>
    <lineage>
        <taxon>Eukaryota</taxon>
        <taxon>Fungi</taxon>
        <taxon>Dikarya</taxon>
        <taxon>Ascomycota</taxon>
        <taxon>Pezizomycotina</taxon>
        <taxon>Sordariomycetes</taxon>
        <taxon>Sordariomycetidae</taxon>
        <taxon>Magnaporthales</taxon>
        <taxon>Pyriculariaceae</taxon>
        <taxon>Pyricularia</taxon>
    </lineage>
</organism>
<dbReference type="EMBL" id="JH794574">
    <property type="protein sequence ID" value="ELQ60709.1"/>
    <property type="molecule type" value="Genomic_DNA"/>
</dbReference>
<keyword evidence="1" id="KW-0732">Signal</keyword>
<name>L7IYN7_PYRO1</name>
<protein>
    <submittedName>
        <fullName evidence="2">Uncharacterized protein</fullName>
    </submittedName>
</protein>
<evidence type="ECO:0000313" key="2">
    <source>
        <dbReference type="EMBL" id="ELQ60709.1"/>
    </source>
</evidence>